<evidence type="ECO:0000313" key="2">
    <source>
        <dbReference type="EMBL" id="CAA9426829.1"/>
    </source>
</evidence>
<feature type="compositionally biased region" description="Gly residues" evidence="1">
    <location>
        <begin position="1"/>
        <end position="11"/>
    </location>
</feature>
<feature type="compositionally biased region" description="Basic and acidic residues" evidence="1">
    <location>
        <begin position="12"/>
        <end position="22"/>
    </location>
</feature>
<name>A0A6J4Q0F2_9BURK</name>
<gene>
    <name evidence="2" type="ORF">AVDCRST_MAG51-2386</name>
</gene>
<feature type="non-terminal residue" evidence="2">
    <location>
        <position position="133"/>
    </location>
</feature>
<proteinExistence type="predicted"/>
<protein>
    <submittedName>
        <fullName evidence="2">Uncharacterized protein</fullName>
    </submittedName>
</protein>
<dbReference type="AlphaFoldDB" id="A0A6J4Q0F2"/>
<reference evidence="2" key="1">
    <citation type="submission" date="2020-02" db="EMBL/GenBank/DDBJ databases">
        <authorList>
            <person name="Meier V. D."/>
        </authorList>
    </citation>
    <scope>NUCLEOTIDE SEQUENCE</scope>
    <source>
        <strain evidence="2">AVDCRST_MAG51</strain>
    </source>
</reference>
<evidence type="ECO:0000256" key="1">
    <source>
        <dbReference type="SAM" id="MobiDB-lite"/>
    </source>
</evidence>
<feature type="non-terminal residue" evidence="2">
    <location>
        <position position="1"/>
    </location>
</feature>
<dbReference type="EMBL" id="CADCUX010000511">
    <property type="protein sequence ID" value="CAA9426829.1"/>
    <property type="molecule type" value="Genomic_DNA"/>
</dbReference>
<accession>A0A6J4Q0F2</accession>
<sequence length="133" mass="13963">AAELQAGGGVHGADRARRDGPGHPRVHGTYRGAAADLRARHRCRSEGARSGTGRDSQARLLDQPQRTDPGRGRGGCALLRPPGRGGRIDRRLRSGGAVRSHAPEAGCEPAARGIHQAVGGAWIRHGREARPAL</sequence>
<feature type="region of interest" description="Disordered" evidence="1">
    <location>
        <begin position="1"/>
        <end position="90"/>
    </location>
</feature>
<organism evidence="2">
    <name type="scientific">uncultured Ramlibacter sp</name>
    <dbReference type="NCBI Taxonomy" id="260755"/>
    <lineage>
        <taxon>Bacteria</taxon>
        <taxon>Pseudomonadati</taxon>
        <taxon>Pseudomonadota</taxon>
        <taxon>Betaproteobacteria</taxon>
        <taxon>Burkholderiales</taxon>
        <taxon>Comamonadaceae</taxon>
        <taxon>Ramlibacter</taxon>
        <taxon>environmental samples</taxon>
    </lineage>
</organism>